<dbReference type="GO" id="GO:0020037">
    <property type="term" value="F:heme binding"/>
    <property type="evidence" value="ECO:0007669"/>
    <property type="project" value="InterPro"/>
</dbReference>
<sequence length="461" mass="50565">MSSSADATTRSREAPWTDPQWAGVKWTIYRGVAYDITGFVDRHPGGQWLINLAVGRDATALFESYHLRHDVASAVFQKLPVLKGFPVHKVPQAPRPNDSQLYVAIKDRVRTEVFRGSENRGAHRRGSELAALAVLSFAVLTYCLYLRWTGFAAGLLLGVAGAWIGVTIQHCGNHGAMSTIPAVNVALGMCNDLIGGASLTWRYHHQVSHHIHTNDEALDEDVCSMYPLLRFDTRLPRRWFHRWQHLYVWFAYPALHLAFQLGDFTSLLTNRTVGAELLGATTMEKSALVAGKALHYALLLVLPWALHGGAAALAGAVGYSITLSIILAMVFFVSHNVPESKPLPAGPDTREVLFGPVEARDWGVQQVLASCSWGARVGNFFTGGLNLQVEHHLFPAISFAHYPAIARVVRDECARRGVRYTHFSSLAGNLRGFLCCMRQLGSAPDEPAVVAAVTKRGGKAE</sequence>
<evidence type="ECO:0000256" key="3">
    <source>
        <dbReference type="ARBA" id="ARBA00023002"/>
    </source>
</evidence>
<dbReference type="CDD" id="cd03506">
    <property type="entry name" value="Delta6-FADS-like"/>
    <property type="match status" value="1"/>
</dbReference>
<dbReference type="FunCoup" id="A0A2V0P6T7">
    <property type="interactions" value="800"/>
</dbReference>
<dbReference type="GO" id="GO:0016020">
    <property type="term" value="C:membrane"/>
    <property type="evidence" value="ECO:0007669"/>
    <property type="project" value="TreeGrafter"/>
</dbReference>
<evidence type="ECO:0000256" key="1">
    <source>
        <dbReference type="ARBA" id="ARBA00022617"/>
    </source>
</evidence>
<dbReference type="Proteomes" id="UP000247498">
    <property type="component" value="Unassembled WGS sequence"/>
</dbReference>
<keyword evidence="5" id="KW-0472">Membrane</keyword>
<keyword evidence="3" id="KW-0560">Oxidoreductase</keyword>
<dbReference type="InterPro" id="IPR012171">
    <property type="entry name" value="Fatty_acid_desaturase"/>
</dbReference>
<dbReference type="InParanoid" id="A0A2V0P6T7"/>
<dbReference type="InterPro" id="IPR001199">
    <property type="entry name" value="Cyt_B5-like_heme/steroid-bd"/>
</dbReference>
<dbReference type="EMBL" id="BDRX01000035">
    <property type="protein sequence ID" value="GBF92805.1"/>
    <property type="molecule type" value="Genomic_DNA"/>
</dbReference>
<keyword evidence="4" id="KW-0408">Iron</keyword>
<feature type="domain" description="Cytochrome b5 heme-binding" evidence="6">
    <location>
        <begin position="26"/>
        <end position="69"/>
    </location>
</feature>
<feature type="transmembrane region" description="Helical" evidence="5">
    <location>
        <begin position="246"/>
        <end position="268"/>
    </location>
</feature>
<keyword evidence="8" id="KW-1185">Reference proteome</keyword>
<comment type="caution">
    <text evidence="7">The sequence shown here is derived from an EMBL/GenBank/DDBJ whole genome shotgun (WGS) entry which is preliminary data.</text>
</comment>
<dbReference type="STRING" id="307507.A0A2V0P6T7"/>
<dbReference type="Pfam" id="PF00487">
    <property type="entry name" value="FA_desaturase"/>
    <property type="match status" value="1"/>
</dbReference>
<feature type="transmembrane region" description="Helical" evidence="5">
    <location>
        <begin position="289"/>
        <end position="306"/>
    </location>
</feature>
<dbReference type="GO" id="GO:0006636">
    <property type="term" value="P:unsaturated fatty acid biosynthetic process"/>
    <property type="evidence" value="ECO:0007669"/>
    <property type="project" value="UniProtKB-ARBA"/>
</dbReference>
<name>A0A2V0P6T7_9CHLO</name>
<protein>
    <recommendedName>
        <fullName evidence="6">Cytochrome b5 heme-binding domain-containing protein</fullName>
    </recommendedName>
</protein>
<dbReference type="PANTHER" id="PTHR19353:SF19">
    <property type="entry name" value="DELTA(5) FATTY ACID DESATURASE C-RELATED"/>
    <property type="match status" value="1"/>
</dbReference>
<dbReference type="InterPro" id="IPR036400">
    <property type="entry name" value="Cyt_B5-like_heme/steroid_sf"/>
</dbReference>
<dbReference type="PIRSF" id="PIRSF015921">
    <property type="entry name" value="FA_sphinglp_des"/>
    <property type="match status" value="1"/>
</dbReference>
<dbReference type="OrthoDB" id="260091at2759"/>
<accession>A0A2V0P6T7</accession>
<dbReference type="Gene3D" id="3.10.120.10">
    <property type="entry name" value="Cytochrome b5-like heme/steroid binding domain"/>
    <property type="match status" value="1"/>
</dbReference>
<dbReference type="SMART" id="SM01117">
    <property type="entry name" value="Cyt-b5"/>
    <property type="match status" value="1"/>
</dbReference>
<gene>
    <name evidence="7" type="ORF">Rsub_05424</name>
</gene>
<evidence type="ECO:0000313" key="8">
    <source>
        <dbReference type="Proteomes" id="UP000247498"/>
    </source>
</evidence>
<reference evidence="7 8" key="1">
    <citation type="journal article" date="2018" name="Sci. Rep.">
        <title>Raphidocelis subcapitata (=Pseudokirchneriella subcapitata) provides an insight into genome evolution and environmental adaptations in the Sphaeropleales.</title>
        <authorList>
            <person name="Suzuki S."/>
            <person name="Yamaguchi H."/>
            <person name="Nakajima N."/>
            <person name="Kawachi M."/>
        </authorList>
    </citation>
    <scope>NUCLEOTIDE SEQUENCE [LARGE SCALE GENOMIC DNA]</scope>
    <source>
        <strain evidence="7 8">NIES-35</strain>
    </source>
</reference>
<dbReference type="GO" id="GO:0046872">
    <property type="term" value="F:metal ion binding"/>
    <property type="evidence" value="ECO:0007669"/>
    <property type="project" value="UniProtKB-KW"/>
</dbReference>
<keyword evidence="1" id="KW-0349">Heme</keyword>
<keyword evidence="5" id="KW-1133">Transmembrane helix</keyword>
<dbReference type="SUPFAM" id="SSF55856">
    <property type="entry name" value="Cytochrome b5-like heme/steroid binding domain"/>
    <property type="match status" value="1"/>
</dbReference>
<dbReference type="PROSITE" id="PS50255">
    <property type="entry name" value="CYTOCHROME_B5_2"/>
    <property type="match status" value="1"/>
</dbReference>
<feature type="transmembrane region" description="Helical" evidence="5">
    <location>
        <begin position="312"/>
        <end position="333"/>
    </location>
</feature>
<dbReference type="Pfam" id="PF00173">
    <property type="entry name" value="Cyt-b5"/>
    <property type="match status" value="1"/>
</dbReference>
<keyword evidence="5" id="KW-0812">Transmembrane</keyword>
<dbReference type="InterPro" id="IPR005804">
    <property type="entry name" value="FA_desaturase_dom"/>
</dbReference>
<evidence type="ECO:0000256" key="5">
    <source>
        <dbReference type="SAM" id="Phobius"/>
    </source>
</evidence>
<keyword evidence="2" id="KW-0479">Metal-binding</keyword>
<dbReference type="PROSITE" id="PS00191">
    <property type="entry name" value="CYTOCHROME_B5_1"/>
    <property type="match status" value="1"/>
</dbReference>
<proteinExistence type="predicted"/>
<feature type="transmembrane region" description="Helical" evidence="5">
    <location>
        <begin position="129"/>
        <end position="148"/>
    </location>
</feature>
<dbReference type="GO" id="GO:0042759">
    <property type="term" value="P:long-chain fatty acid biosynthetic process"/>
    <property type="evidence" value="ECO:0007669"/>
    <property type="project" value="UniProtKB-ARBA"/>
</dbReference>
<evidence type="ECO:0000256" key="2">
    <source>
        <dbReference type="ARBA" id="ARBA00022723"/>
    </source>
</evidence>
<organism evidence="7 8">
    <name type="scientific">Raphidocelis subcapitata</name>
    <dbReference type="NCBI Taxonomy" id="307507"/>
    <lineage>
        <taxon>Eukaryota</taxon>
        <taxon>Viridiplantae</taxon>
        <taxon>Chlorophyta</taxon>
        <taxon>core chlorophytes</taxon>
        <taxon>Chlorophyceae</taxon>
        <taxon>CS clade</taxon>
        <taxon>Sphaeropleales</taxon>
        <taxon>Selenastraceae</taxon>
        <taxon>Raphidocelis</taxon>
    </lineage>
</organism>
<dbReference type="GO" id="GO:0016717">
    <property type="term" value="F:oxidoreductase activity, acting on paired donors, with oxidation of a pair of donors resulting in the reduction of molecular oxygen to two molecules of water"/>
    <property type="evidence" value="ECO:0007669"/>
    <property type="project" value="TreeGrafter"/>
</dbReference>
<evidence type="ECO:0000313" key="7">
    <source>
        <dbReference type="EMBL" id="GBF92805.1"/>
    </source>
</evidence>
<evidence type="ECO:0000256" key="4">
    <source>
        <dbReference type="ARBA" id="ARBA00023004"/>
    </source>
</evidence>
<evidence type="ECO:0000259" key="6">
    <source>
        <dbReference type="PROSITE" id="PS50255"/>
    </source>
</evidence>
<dbReference type="InterPro" id="IPR018506">
    <property type="entry name" value="Cyt_B5_heme-BS"/>
</dbReference>
<dbReference type="PANTHER" id="PTHR19353">
    <property type="entry name" value="FATTY ACID DESATURASE 2"/>
    <property type="match status" value="1"/>
</dbReference>
<dbReference type="AlphaFoldDB" id="A0A2V0P6T7"/>